<reference evidence="1 2" key="1">
    <citation type="submission" date="2018-03" db="EMBL/GenBank/DDBJ databases">
        <title>Draft genome of Deinococcus sp. OD32.</title>
        <authorList>
            <person name="Wang X.-P."/>
            <person name="Du Z.-J."/>
        </authorList>
    </citation>
    <scope>NUCLEOTIDE SEQUENCE [LARGE SCALE GENOMIC DNA]</scope>
    <source>
        <strain evidence="1 2">OD32</strain>
    </source>
</reference>
<evidence type="ECO:0000313" key="1">
    <source>
        <dbReference type="EMBL" id="PTA68998.1"/>
    </source>
</evidence>
<gene>
    <name evidence="1" type="ORF">C8263_04150</name>
</gene>
<evidence type="ECO:0008006" key="3">
    <source>
        <dbReference type="Google" id="ProtNLM"/>
    </source>
</evidence>
<comment type="caution">
    <text evidence="1">The sequence shown here is derived from an EMBL/GenBank/DDBJ whole genome shotgun (WGS) entry which is preliminary data.</text>
</comment>
<accession>A0A2T3WAQ5</accession>
<proteinExistence type="predicted"/>
<evidence type="ECO:0000313" key="2">
    <source>
        <dbReference type="Proteomes" id="UP000240317"/>
    </source>
</evidence>
<dbReference type="EMBL" id="PYSV01000003">
    <property type="protein sequence ID" value="PTA68998.1"/>
    <property type="molecule type" value="Genomic_DNA"/>
</dbReference>
<dbReference type="Proteomes" id="UP000240317">
    <property type="component" value="Unassembled WGS sequence"/>
</dbReference>
<sequence length="1142" mass="119708">MSALTRALERLTPGEVLRRFAAHLGKAPPHLHSEAGGETCDFRPGCEEDNPSLSYRAGDAGPVFKRFGADDFEGGALAFVASAGIPKGEAARLLIDWAGLQDEDRPQPHTPRPAPRVGKAAAAVDRIRGKLAKLRAVDGGKLGHALRGWVKLQPGEDSPEALELNRRGLGPALGAGLLTAYRWTGEGEGGKRRALPGHVRPGAVAFEVTGPDGTPWAVKARNPGSAEDLTATGAQRYVYVTAGQSTPAFVARIPGEAEDGPRVLIVEGELNAVACARMLGAAAQGAGHLAARPDAQSWEVQGVASAVALPHVAHIPAGARVYLYADADKAGEAARVKWAHLLAAQGAQVFQLGQTPTGFTFPFAVFRDGGGVDTDTDACDALGTPPKHSAPDLHAAFLGGKLLDVAAQAVPWHTPQADGEGEDAGRGGDVWETKRRGYGIRGGKLCALTVKKDEDSGEDREQAEVLADFAAFITAEVIEEDGSGDARRVFQIEGHRPDGAPLYPPTVTVSTAEFSGMAWPVAKWGGEARLPAGQGKKDKARDAVQVLSNARGYPQRTVYQHTGWIEHPEHGPLYLSAGAVIGAAGGVDGVAVELGGRLAAYTLPDPTRREDGQPRPPEEVRAAVRASLDLLALAPDAVAVPLLGAVWRAPLGPADFVVWTVGETGRHKTAFMGLVMAHYGARWGRKFLPSGRNTSANALESNAFRVKDALFVIDDFKPSGSAGDRAKLDGAASRVIQGAADGAGRGTLTADRRTRAALYPRGLIATSAEDLPRGHSNRARLVVVDVARPLIDSRAKSAAYLSGEEKAGAGVYALALAAYVQGVAGQAGGVRVDSVAHRARVRALAPQFEGAHGRTGDAAAELAYGWEVFLSFAVKVGAAEEGEALGLWDRVTAALQDTAQGQAQHLQDADPVARALAVLGGLLAQGRVSLEDLRRGGQPDPDAAPLCGWQRRTLPGQTGEEETWSTKPGAVMVGYHLHEGGQDWAAFLPDALHEALQRAVQGQAGAVLPDAAKLWGNMRDRLHPAGLMRCEAEAGGRVRATAKRKTPDGQRRHLVMLRLPLEGAYESVGTLGTLGTHGEESTSGTASVCVPNLNYFSEDLGTLGTLEKDAPSFPSPPSLRALTLEDLEGLPEGADLPGVVTL</sequence>
<name>A0A2T3WAQ5_9DEIO</name>
<keyword evidence="2" id="KW-1185">Reference proteome</keyword>
<protein>
    <recommendedName>
        <fullName evidence="3">DUF927 domain-containing protein</fullName>
    </recommendedName>
</protein>
<dbReference type="AlphaFoldDB" id="A0A2T3WAQ5"/>
<dbReference type="OrthoDB" id="5489962at2"/>
<dbReference type="RefSeq" id="WP_107136856.1">
    <property type="nucleotide sequence ID" value="NZ_PYSV01000003.1"/>
</dbReference>
<organism evidence="1 2">
    <name type="scientific">Deinococcus arcticus</name>
    <dbReference type="NCBI Taxonomy" id="2136176"/>
    <lineage>
        <taxon>Bacteria</taxon>
        <taxon>Thermotogati</taxon>
        <taxon>Deinococcota</taxon>
        <taxon>Deinococci</taxon>
        <taxon>Deinococcales</taxon>
        <taxon>Deinococcaceae</taxon>
        <taxon>Deinococcus</taxon>
    </lineage>
</organism>